<dbReference type="EMBL" id="JAGIOO010000001">
    <property type="protein sequence ID" value="MBP2477876.1"/>
    <property type="molecule type" value="Genomic_DNA"/>
</dbReference>
<sequence>MKRLLLTAVLGGLLTAGAVVVVAAEAPPSGQESYQKPGPWPTRCPCRPGDSTIVLGMCGAC</sequence>
<keyword evidence="1" id="KW-0732">Signal</keyword>
<protein>
    <recommendedName>
        <fullName evidence="4">Secreted protein</fullName>
    </recommendedName>
</protein>
<evidence type="ECO:0000313" key="3">
    <source>
        <dbReference type="Proteomes" id="UP001519363"/>
    </source>
</evidence>
<reference evidence="2 3" key="1">
    <citation type="submission" date="2021-03" db="EMBL/GenBank/DDBJ databases">
        <title>Sequencing the genomes of 1000 actinobacteria strains.</title>
        <authorList>
            <person name="Klenk H.-P."/>
        </authorList>
    </citation>
    <scope>NUCLEOTIDE SEQUENCE [LARGE SCALE GENOMIC DNA]</scope>
    <source>
        <strain evidence="2 3">DSM 44580</strain>
    </source>
</reference>
<feature type="signal peptide" evidence="1">
    <location>
        <begin position="1"/>
        <end position="23"/>
    </location>
</feature>
<feature type="chain" id="PRO_5045128209" description="Secreted protein" evidence="1">
    <location>
        <begin position="24"/>
        <end position="61"/>
    </location>
</feature>
<dbReference type="RefSeq" id="WP_086782323.1">
    <property type="nucleotide sequence ID" value="NZ_JAGIOO010000001.1"/>
</dbReference>
<name>A0ABS5AN85_9PSEU</name>
<accession>A0ABS5AN85</accession>
<evidence type="ECO:0008006" key="4">
    <source>
        <dbReference type="Google" id="ProtNLM"/>
    </source>
</evidence>
<proteinExistence type="predicted"/>
<dbReference type="Proteomes" id="UP001519363">
    <property type="component" value="Unassembled WGS sequence"/>
</dbReference>
<evidence type="ECO:0000256" key="1">
    <source>
        <dbReference type="SAM" id="SignalP"/>
    </source>
</evidence>
<comment type="caution">
    <text evidence="2">The sequence shown here is derived from an EMBL/GenBank/DDBJ whole genome shotgun (WGS) entry which is preliminary data.</text>
</comment>
<evidence type="ECO:0000313" key="2">
    <source>
        <dbReference type="EMBL" id="MBP2477876.1"/>
    </source>
</evidence>
<organism evidence="2 3">
    <name type="scientific">Crossiella equi</name>
    <dbReference type="NCBI Taxonomy" id="130796"/>
    <lineage>
        <taxon>Bacteria</taxon>
        <taxon>Bacillati</taxon>
        <taxon>Actinomycetota</taxon>
        <taxon>Actinomycetes</taxon>
        <taxon>Pseudonocardiales</taxon>
        <taxon>Pseudonocardiaceae</taxon>
        <taxon>Crossiella</taxon>
    </lineage>
</organism>
<gene>
    <name evidence="2" type="ORF">JOF53_006748</name>
</gene>
<keyword evidence="3" id="KW-1185">Reference proteome</keyword>